<dbReference type="CDD" id="cd07993">
    <property type="entry name" value="LPLAT_DHAPAT-like"/>
    <property type="match status" value="1"/>
</dbReference>
<evidence type="ECO:0000256" key="10">
    <source>
        <dbReference type="ARBA" id="ARBA00023209"/>
    </source>
</evidence>
<dbReference type="NCBIfam" id="TIGR03703">
    <property type="entry name" value="plsB"/>
    <property type="match status" value="1"/>
</dbReference>
<evidence type="ECO:0000256" key="12">
    <source>
        <dbReference type="ARBA" id="ARBA00023315"/>
    </source>
</evidence>
<dbReference type="HAMAP" id="MF_00393">
    <property type="entry name" value="Glyc3P_acyltrans"/>
    <property type="match status" value="1"/>
</dbReference>
<comment type="similarity">
    <text evidence="4 14">Belongs to the GPAT/DAPAT family.</text>
</comment>
<name>A0A370DNU4_9GAMM</name>
<dbReference type="Pfam" id="PF19277">
    <property type="entry name" value="GPAT_C"/>
    <property type="match status" value="1"/>
</dbReference>
<keyword evidence="14" id="KW-0444">Lipid biosynthesis</keyword>
<evidence type="ECO:0000256" key="11">
    <source>
        <dbReference type="ARBA" id="ARBA00023264"/>
    </source>
</evidence>
<feature type="short sequence motif" description="HXXXXD motif" evidence="14">
    <location>
        <begin position="307"/>
        <end position="312"/>
    </location>
</feature>
<evidence type="ECO:0000256" key="7">
    <source>
        <dbReference type="ARBA" id="ARBA00022475"/>
    </source>
</evidence>
<gene>
    <name evidence="14" type="primary">plsB</name>
    <name evidence="16" type="ORF">DIZ80_00810</name>
</gene>
<keyword evidence="14" id="KW-0443">Lipid metabolism</keyword>
<reference evidence="16 17" key="1">
    <citation type="journal article" date="2018" name="ISME J.">
        <title>Endosymbiont genomes yield clues of tubeworm success.</title>
        <authorList>
            <person name="Li Y."/>
            <person name="Liles M.R."/>
            <person name="Halanych K.M."/>
        </authorList>
    </citation>
    <scope>NUCLEOTIDE SEQUENCE [LARGE SCALE GENOMIC DNA]</scope>
    <source>
        <strain evidence="16">A1464</strain>
    </source>
</reference>
<evidence type="ECO:0000256" key="1">
    <source>
        <dbReference type="ARBA" id="ARBA00004413"/>
    </source>
</evidence>
<dbReference type="InterPro" id="IPR022284">
    <property type="entry name" value="GPAT/DHAPAT"/>
</dbReference>
<dbReference type="InterPro" id="IPR028354">
    <property type="entry name" value="GPAT_PlsB"/>
</dbReference>
<dbReference type="PANTHER" id="PTHR12563">
    <property type="entry name" value="GLYCEROL-3-PHOSPHATE ACYLTRANSFERASE"/>
    <property type="match status" value="1"/>
</dbReference>
<feature type="domain" description="Phospholipid/glycerol acyltransferase" evidence="15">
    <location>
        <begin position="302"/>
        <end position="429"/>
    </location>
</feature>
<evidence type="ECO:0000256" key="4">
    <source>
        <dbReference type="ARBA" id="ARBA00007937"/>
    </source>
</evidence>
<dbReference type="SMART" id="SM00563">
    <property type="entry name" value="PlsC"/>
    <property type="match status" value="1"/>
</dbReference>
<dbReference type="NCBIfam" id="NF003441">
    <property type="entry name" value="PRK04974.1"/>
    <property type="match status" value="1"/>
</dbReference>
<dbReference type="Proteomes" id="UP000254266">
    <property type="component" value="Unassembled WGS sequence"/>
</dbReference>
<keyword evidence="11 14" id="KW-1208">Phospholipid metabolism</keyword>
<dbReference type="InterPro" id="IPR045520">
    <property type="entry name" value="GPAT/DHAPAT_C"/>
</dbReference>
<dbReference type="EC" id="2.3.1.15" evidence="5 14"/>
<keyword evidence="9 14" id="KW-0472">Membrane</keyword>
<evidence type="ECO:0000256" key="3">
    <source>
        <dbReference type="ARBA" id="ARBA00005189"/>
    </source>
</evidence>
<dbReference type="PANTHER" id="PTHR12563:SF17">
    <property type="entry name" value="DIHYDROXYACETONE PHOSPHATE ACYLTRANSFERASE"/>
    <property type="match status" value="1"/>
</dbReference>
<accession>A0A370DNU4</accession>
<comment type="domain">
    <text evidence="14">The HXXXXD motif is essential for acyltransferase activity and may constitute the binding site for the phosphate moiety of the glycerol-3-phosphate.</text>
</comment>
<comment type="catalytic activity">
    <reaction evidence="13 14">
        <text>sn-glycerol 3-phosphate + an acyl-CoA = a 1-acyl-sn-glycero-3-phosphate + CoA</text>
        <dbReference type="Rhea" id="RHEA:15325"/>
        <dbReference type="ChEBI" id="CHEBI:57287"/>
        <dbReference type="ChEBI" id="CHEBI:57597"/>
        <dbReference type="ChEBI" id="CHEBI:57970"/>
        <dbReference type="ChEBI" id="CHEBI:58342"/>
        <dbReference type="EC" id="2.3.1.15"/>
    </reaction>
</comment>
<dbReference type="GO" id="GO:0006631">
    <property type="term" value="P:fatty acid metabolic process"/>
    <property type="evidence" value="ECO:0007669"/>
    <property type="project" value="TreeGrafter"/>
</dbReference>
<organism evidence="16 17">
    <name type="scientific">endosymbiont of Galathealinum brachiosum</name>
    <dbReference type="NCBI Taxonomy" id="2200906"/>
    <lineage>
        <taxon>Bacteria</taxon>
        <taxon>Pseudomonadati</taxon>
        <taxon>Pseudomonadota</taxon>
        <taxon>Gammaproteobacteria</taxon>
        <taxon>sulfur-oxidizing symbionts</taxon>
    </lineage>
</organism>
<dbReference type="GO" id="GO:0005886">
    <property type="term" value="C:plasma membrane"/>
    <property type="evidence" value="ECO:0007669"/>
    <property type="project" value="UniProtKB-SubCell"/>
</dbReference>
<comment type="pathway">
    <text evidence="3">Lipid metabolism.</text>
</comment>
<dbReference type="PIRSF" id="PIRSF500064">
    <property type="entry name" value="GPAT"/>
    <property type="match status" value="1"/>
</dbReference>
<dbReference type="GO" id="GO:0016024">
    <property type="term" value="P:CDP-diacylglycerol biosynthetic process"/>
    <property type="evidence" value="ECO:0007669"/>
    <property type="project" value="UniProtKB-UniRule"/>
</dbReference>
<keyword evidence="7 14" id="KW-1003">Cell membrane</keyword>
<evidence type="ECO:0000313" key="17">
    <source>
        <dbReference type="Proteomes" id="UP000254266"/>
    </source>
</evidence>
<evidence type="ECO:0000256" key="13">
    <source>
        <dbReference type="ARBA" id="ARBA00048427"/>
    </source>
</evidence>
<comment type="caution">
    <text evidence="16">The sequence shown here is derived from an EMBL/GenBank/DDBJ whole genome shotgun (WGS) entry which is preliminary data.</text>
</comment>
<dbReference type="InterPro" id="IPR002123">
    <property type="entry name" value="Plipid/glycerol_acylTrfase"/>
</dbReference>
<evidence type="ECO:0000256" key="9">
    <source>
        <dbReference type="ARBA" id="ARBA00023136"/>
    </source>
</evidence>
<keyword evidence="8 14" id="KW-0808">Transferase</keyword>
<evidence type="ECO:0000256" key="8">
    <source>
        <dbReference type="ARBA" id="ARBA00022679"/>
    </source>
</evidence>
<evidence type="ECO:0000256" key="2">
    <source>
        <dbReference type="ARBA" id="ARBA00004765"/>
    </source>
</evidence>
<dbReference type="SUPFAM" id="SSF69593">
    <property type="entry name" value="Glycerol-3-phosphate (1)-acyltransferase"/>
    <property type="match status" value="1"/>
</dbReference>
<evidence type="ECO:0000256" key="6">
    <source>
        <dbReference type="ARBA" id="ARBA00013432"/>
    </source>
</evidence>
<keyword evidence="17" id="KW-1185">Reference proteome</keyword>
<evidence type="ECO:0000313" key="16">
    <source>
        <dbReference type="EMBL" id="RDH86044.1"/>
    </source>
</evidence>
<dbReference type="AlphaFoldDB" id="A0A370DNU4"/>
<dbReference type="UniPathway" id="UPA00557">
    <property type="reaction ID" value="UER00612"/>
</dbReference>
<proteinExistence type="inferred from homology"/>
<sequence length="822" mass="94439">MNIRKSINFVARKVLYLFVKAETLPNKIEQLNINPDVPVVYVLDARAWSNLLVLETECENQGLASPIDHISSENLKSWHSVYTIAPRQPFRTWLQKQPKRSRMLRGIVEILRENPEQEIQFVPVTVFWGRPVAIQKHWLAVLFADSWGLASRTRKLLTILIHGRNTLVNFTNVVNYRGSAYSHLSNDEIIDKLQFTFSTQLNNLKSATLGPNVSHRGTLVRKLILNPDVQKAIVKRSKEDNRSEYKASLQARRYLNEIVANCTNITIQLMQRGLTSFWNKFYSGIEVTHNENLKNLALTHELVYVPCHRSHIDYLLLSYVIYGEGMAIPYIAAGKNLNMPVLGSILRGGGAFFIRRSFKGNELYSTVMFEYVAALVSMGMPIEYFVEGGRSRTGRLLKPKPGMIAMTIRGFLKYRKLPVAFIPVYIGYEKLLESKAYQAELSGEDKKSETFFSSMRSMLRIRGRFGKVYTNFGQPVFLNQLLENTNASWANEIYSDSKRPEWLRDVVDNASQQIMSHINQAAIVNSINLVSTVLLATSKQHMDENALFRMLDIYKSLIESIKYSDRVILTSRTGKEQVEHAEYLKMVKRRTHPLGDIIYLDSSHSVSMTYYRNNILHLMALPSLIACCFFNVRSQTREEIVNLISLAYPFLKSELFLVWEKDQLADKVSEVLDVMADLGLLIKNEQIDVYTRPGSGAVEFSQLNLLAKVISPILEIYYLTLALLSRKEEAQISINELVERSFLMAQRVAMIYELNSPDFSDKRLISNFIDTLIHIDYLRVYDTENIEYSDVFHKADKRIQLLLSKEMRSNILQMLKINQQGV</sequence>
<evidence type="ECO:0000256" key="14">
    <source>
        <dbReference type="HAMAP-Rule" id="MF_00393"/>
    </source>
</evidence>
<protein>
    <recommendedName>
        <fullName evidence="6 14">Glycerol-3-phosphate acyltransferase</fullName>
        <shortName evidence="14">GPAT</shortName>
        <ecNumber evidence="5 14">2.3.1.15</ecNumber>
    </recommendedName>
</protein>
<keyword evidence="10 14" id="KW-0594">Phospholipid biosynthesis</keyword>
<dbReference type="EMBL" id="QFXC01000002">
    <property type="protein sequence ID" value="RDH86044.1"/>
    <property type="molecule type" value="Genomic_DNA"/>
</dbReference>
<comment type="subcellular location">
    <subcellularLocation>
        <location evidence="1 14">Cell membrane</location>
        <topology evidence="1 14">Peripheral membrane protein</topology>
        <orientation evidence="1 14">Cytoplasmic side</orientation>
    </subcellularLocation>
</comment>
<dbReference type="InterPro" id="IPR041728">
    <property type="entry name" value="GPAT/DHAPAT_LPLAT"/>
</dbReference>
<dbReference type="Pfam" id="PF01553">
    <property type="entry name" value="Acyltransferase"/>
    <property type="match status" value="1"/>
</dbReference>
<evidence type="ECO:0000259" key="15">
    <source>
        <dbReference type="SMART" id="SM00563"/>
    </source>
</evidence>
<evidence type="ECO:0000256" key="5">
    <source>
        <dbReference type="ARBA" id="ARBA00013113"/>
    </source>
</evidence>
<keyword evidence="12 14" id="KW-0012">Acyltransferase</keyword>
<dbReference type="PIRSF" id="PIRSF000437">
    <property type="entry name" value="GPAT_DHAPAT"/>
    <property type="match status" value="1"/>
</dbReference>
<dbReference type="GO" id="GO:0004366">
    <property type="term" value="F:glycerol-3-phosphate O-acyltransferase activity"/>
    <property type="evidence" value="ECO:0007669"/>
    <property type="project" value="UniProtKB-UniRule"/>
</dbReference>
<comment type="pathway">
    <text evidence="2 14">Phospholipid metabolism; CDP-diacylglycerol biosynthesis; CDP-diacylglycerol from sn-glycerol 3-phosphate: step 1/3.</text>
</comment>